<dbReference type="AlphaFoldDB" id="A0A5C8UMN0"/>
<dbReference type="PANTHER" id="PTHR30055:SF209">
    <property type="entry name" value="POSSIBLE TRANSCRIPTIONAL REGULATORY PROTEIN (PROBABLY TETR-FAMILY)"/>
    <property type="match status" value="1"/>
</dbReference>
<dbReference type="Gene3D" id="1.10.357.10">
    <property type="entry name" value="Tetracycline Repressor, domain 2"/>
    <property type="match status" value="1"/>
</dbReference>
<dbReference type="PROSITE" id="PS50977">
    <property type="entry name" value="HTH_TETR_2"/>
    <property type="match status" value="1"/>
</dbReference>
<dbReference type="InterPro" id="IPR009057">
    <property type="entry name" value="Homeodomain-like_sf"/>
</dbReference>
<keyword evidence="1 2" id="KW-0238">DNA-binding</keyword>
<evidence type="ECO:0000313" key="5">
    <source>
        <dbReference type="Proteomes" id="UP000321379"/>
    </source>
</evidence>
<dbReference type="InterPro" id="IPR050109">
    <property type="entry name" value="HTH-type_TetR-like_transc_reg"/>
</dbReference>
<organism evidence="4 5">
    <name type="scientific">Lacisediminihabitans profunda</name>
    <dbReference type="NCBI Taxonomy" id="2594790"/>
    <lineage>
        <taxon>Bacteria</taxon>
        <taxon>Bacillati</taxon>
        <taxon>Actinomycetota</taxon>
        <taxon>Actinomycetes</taxon>
        <taxon>Micrococcales</taxon>
        <taxon>Microbacteriaceae</taxon>
        <taxon>Lacisediminihabitans</taxon>
    </lineage>
</organism>
<keyword evidence="5" id="KW-1185">Reference proteome</keyword>
<protein>
    <submittedName>
        <fullName evidence="4">TetR/AcrR family transcriptional regulator</fullName>
    </submittedName>
</protein>
<comment type="caution">
    <text evidence="4">The sequence shown here is derived from an EMBL/GenBank/DDBJ whole genome shotgun (WGS) entry which is preliminary data.</text>
</comment>
<dbReference type="SUPFAM" id="SSF48498">
    <property type="entry name" value="Tetracyclin repressor-like, C-terminal domain"/>
    <property type="match status" value="1"/>
</dbReference>
<evidence type="ECO:0000256" key="2">
    <source>
        <dbReference type="PROSITE-ProRule" id="PRU00335"/>
    </source>
</evidence>
<dbReference type="Pfam" id="PF00440">
    <property type="entry name" value="TetR_N"/>
    <property type="match status" value="1"/>
</dbReference>
<evidence type="ECO:0000256" key="1">
    <source>
        <dbReference type="ARBA" id="ARBA00023125"/>
    </source>
</evidence>
<dbReference type="SUPFAM" id="SSF46689">
    <property type="entry name" value="Homeodomain-like"/>
    <property type="match status" value="1"/>
</dbReference>
<dbReference type="GO" id="GO:0000976">
    <property type="term" value="F:transcription cis-regulatory region binding"/>
    <property type="evidence" value="ECO:0007669"/>
    <property type="project" value="TreeGrafter"/>
</dbReference>
<dbReference type="RefSeq" id="WP_147784476.1">
    <property type="nucleotide sequence ID" value="NZ_VRMG01000009.1"/>
</dbReference>
<evidence type="ECO:0000259" key="3">
    <source>
        <dbReference type="PROSITE" id="PS50977"/>
    </source>
</evidence>
<accession>A0A5C8UMN0</accession>
<dbReference type="EMBL" id="VRMG01000009">
    <property type="protein sequence ID" value="TXN29460.1"/>
    <property type="molecule type" value="Genomic_DNA"/>
</dbReference>
<name>A0A5C8UMN0_9MICO</name>
<reference evidence="4 5" key="1">
    <citation type="submission" date="2019-08" db="EMBL/GenBank/DDBJ databases">
        <title>Bacterial whole genome sequence for Glaciihabitans sp. CHu50b-6-2.</title>
        <authorList>
            <person name="Jin L."/>
        </authorList>
    </citation>
    <scope>NUCLEOTIDE SEQUENCE [LARGE SCALE GENOMIC DNA]</scope>
    <source>
        <strain evidence="4 5">CHu50b-6-2</strain>
    </source>
</reference>
<proteinExistence type="predicted"/>
<dbReference type="Proteomes" id="UP000321379">
    <property type="component" value="Unassembled WGS sequence"/>
</dbReference>
<feature type="DNA-binding region" description="H-T-H motif" evidence="2">
    <location>
        <begin position="24"/>
        <end position="43"/>
    </location>
</feature>
<evidence type="ECO:0000313" key="4">
    <source>
        <dbReference type="EMBL" id="TXN29460.1"/>
    </source>
</evidence>
<dbReference type="InterPro" id="IPR036271">
    <property type="entry name" value="Tet_transcr_reg_TetR-rel_C_sf"/>
</dbReference>
<dbReference type="InterPro" id="IPR001647">
    <property type="entry name" value="HTH_TetR"/>
</dbReference>
<dbReference type="GO" id="GO:0003700">
    <property type="term" value="F:DNA-binding transcription factor activity"/>
    <property type="evidence" value="ECO:0007669"/>
    <property type="project" value="TreeGrafter"/>
</dbReference>
<feature type="domain" description="HTH tetR-type" evidence="3">
    <location>
        <begin position="1"/>
        <end position="61"/>
    </location>
</feature>
<dbReference type="PANTHER" id="PTHR30055">
    <property type="entry name" value="HTH-TYPE TRANSCRIPTIONAL REGULATOR RUTR"/>
    <property type="match status" value="1"/>
</dbReference>
<sequence length="232" mass="24877">MSTRSTLILATAELLAQSPSGDISTRSVCEAAGVQQPVIYRLFGDKDGLLAATVDHVWDEYLGMKRSARQSADPLEDLRSGWDSHTAFAIANPNAYRLLFGSGAVDKAESADEAMRLLRVVLERLAAQGRLRVAPELAARVVMAANTGVALALILRPALYPDMSLSTMMRDIVHSTLVSDTAPASDAGESGRIAAITLRTVLSAMPGALFSEREAGLLDEWLERIQSQPPSD</sequence>
<gene>
    <name evidence="4" type="ORF">FVP33_14945</name>
</gene>